<evidence type="ECO:0000313" key="4">
    <source>
        <dbReference type="Proteomes" id="UP000289794"/>
    </source>
</evidence>
<feature type="coiled-coil region" evidence="1">
    <location>
        <begin position="10"/>
        <end position="68"/>
    </location>
</feature>
<keyword evidence="2" id="KW-0812">Transmembrane</keyword>
<keyword evidence="2" id="KW-0472">Membrane</keyword>
<organism evidence="3 4">
    <name type="scientific">Blautia producta</name>
    <dbReference type="NCBI Taxonomy" id="33035"/>
    <lineage>
        <taxon>Bacteria</taxon>
        <taxon>Bacillati</taxon>
        <taxon>Bacillota</taxon>
        <taxon>Clostridia</taxon>
        <taxon>Lachnospirales</taxon>
        <taxon>Lachnospiraceae</taxon>
        <taxon>Blautia</taxon>
    </lineage>
</organism>
<keyword evidence="2" id="KW-1133">Transmembrane helix</keyword>
<evidence type="ECO:0000313" key="3">
    <source>
        <dbReference type="EMBL" id="QBE98887.1"/>
    </source>
</evidence>
<accession>A0A4P6M600</accession>
<evidence type="ECO:0000256" key="2">
    <source>
        <dbReference type="SAM" id="Phobius"/>
    </source>
</evidence>
<dbReference type="EMBL" id="CP035945">
    <property type="protein sequence ID" value="QBE98887.1"/>
    <property type="molecule type" value="Genomic_DNA"/>
</dbReference>
<feature type="transmembrane region" description="Helical" evidence="2">
    <location>
        <begin position="80"/>
        <end position="101"/>
    </location>
</feature>
<reference evidence="3 4" key="1">
    <citation type="submission" date="2019-01" db="EMBL/GenBank/DDBJ databases">
        <title>PMF-metabolizing Aryl O-demethylase.</title>
        <authorList>
            <person name="Kim M."/>
        </authorList>
    </citation>
    <scope>NUCLEOTIDE SEQUENCE [LARGE SCALE GENOMIC DNA]</scope>
    <source>
        <strain evidence="3 4">PMF1</strain>
    </source>
</reference>
<dbReference type="AlphaFoldDB" id="A0A4P6M600"/>
<dbReference type="RefSeq" id="WP_130182156.1">
    <property type="nucleotide sequence ID" value="NZ_CP035945.1"/>
</dbReference>
<name>A0A4P6M600_9FIRM</name>
<sequence>MTDEEIAVKLAEYGKEIGSLKHRATDLEEQNKTIQELAVSVRELAINMRSMMEEQKDQGSRLDTLEREPAERWNSAKRTLFTSLVSTIGGGLAVAIVYLLAQIM</sequence>
<protein>
    <submittedName>
        <fullName evidence="3">Uncharacterized protein</fullName>
    </submittedName>
</protein>
<keyword evidence="1" id="KW-0175">Coiled coil</keyword>
<proteinExistence type="predicted"/>
<evidence type="ECO:0000256" key="1">
    <source>
        <dbReference type="SAM" id="Coils"/>
    </source>
</evidence>
<dbReference type="KEGG" id="bpro:PMF13cell1_04456"/>
<gene>
    <name evidence="3" type="ORF">PMF13cell1_04456</name>
</gene>
<dbReference type="Proteomes" id="UP000289794">
    <property type="component" value="Chromosome"/>
</dbReference>